<sequence length="188" mass="21161">MIWRQELKNTIKQRLRIKYGSPPAGSNQHRLQILRICLARSAHRIDKLMAMHGLPNGDWNNMKEVEVWVPVGAVVDRDRVSDIVSSALIQVGASCKYTLWPRHRWTKSDEAMDQVLLLEACHGLCSATYPQFASRIVHASRGPAIPSYSTGSENGLGLRMVCVPSSFLCHVSFMFLLCSLHALFRPFS</sequence>
<reference evidence="1" key="1">
    <citation type="submission" date="2023-10" db="EMBL/GenBank/DDBJ databases">
        <authorList>
            <person name="Chen Y."/>
            <person name="Shah S."/>
            <person name="Dougan E. K."/>
            <person name="Thang M."/>
            <person name="Chan C."/>
        </authorList>
    </citation>
    <scope>NUCLEOTIDE SEQUENCE [LARGE SCALE GENOMIC DNA]</scope>
</reference>
<keyword evidence="2" id="KW-1185">Reference proteome</keyword>
<proteinExistence type="predicted"/>
<feature type="non-terminal residue" evidence="1">
    <location>
        <position position="188"/>
    </location>
</feature>
<evidence type="ECO:0000313" key="2">
    <source>
        <dbReference type="Proteomes" id="UP001189429"/>
    </source>
</evidence>
<protein>
    <submittedName>
        <fullName evidence="1">Uncharacterized protein</fullName>
    </submittedName>
</protein>
<name>A0ABN9RJN0_9DINO</name>
<comment type="caution">
    <text evidence="1">The sequence shown here is derived from an EMBL/GenBank/DDBJ whole genome shotgun (WGS) entry which is preliminary data.</text>
</comment>
<evidence type="ECO:0000313" key="1">
    <source>
        <dbReference type="EMBL" id="CAK0819338.1"/>
    </source>
</evidence>
<dbReference type="EMBL" id="CAUYUJ010007022">
    <property type="protein sequence ID" value="CAK0819338.1"/>
    <property type="molecule type" value="Genomic_DNA"/>
</dbReference>
<dbReference type="Proteomes" id="UP001189429">
    <property type="component" value="Unassembled WGS sequence"/>
</dbReference>
<accession>A0ABN9RJN0</accession>
<gene>
    <name evidence="1" type="ORF">PCOR1329_LOCUS21355</name>
</gene>
<organism evidence="1 2">
    <name type="scientific">Prorocentrum cordatum</name>
    <dbReference type="NCBI Taxonomy" id="2364126"/>
    <lineage>
        <taxon>Eukaryota</taxon>
        <taxon>Sar</taxon>
        <taxon>Alveolata</taxon>
        <taxon>Dinophyceae</taxon>
        <taxon>Prorocentrales</taxon>
        <taxon>Prorocentraceae</taxon>
        <taxon>Prorocentrum</taxon>
    </lineage>
</organism>